<name>A0A2T1A3K1_9ACTN</name>
<evidence type="ECO:0000313" key="1">
    <source>
        <dbReference type="EMBL" id="PRZ43191.1"/>
    </source>
</evidence>
<gene>
    <name evidence="1" type="ORF">CLV47_103249</name>
</gene>
<keyword evidence="2" id="KW-1185">Reference proteome</keyword>
<sequence>MFAIGVATKQAQWNTSPRITRLMGYSQHCALSRRRSKPDPAPKTV</sequence>
<evidence type="ECO:0000313" key="2">
    <source>
        <dbReference type="Proteomes" id="UP000237752"/>
    </source>
</evidence>
<accession>A0A2T1A3K1</accession>
<dbReference type="AlphaFoldDB" id="A0A2T1A3K1"/>
<organism evidence="1 2">
    <name type="scientific">Antricoccus suffuscus</name>
    <dbReference type="NCBI Taxonomy" id="1629062"/>
    <lineage>
        <taxon>Bacteria</taxon>
        <taxon>Bacillati</taxon>
        <taxon>Actinomycetota</taxon>
        <taxon>Actinomycetes</taxon>
        <taxon>Geodermatophilales</taxon>
        <taxon>Antricoccaceae</taxon>
        <taxon>Antricoccus</taxon>
    </lineage>
</organism>
<comment type="caution">
    <text evidence="1">The sequence shown here is derived from an EMBL/GenBank/DDBJ whole genome shotgun (WGS) entry which is preliminary data.</text>
</comment>
<dbReference type="Proteomes" id="UP000237752">
    <property type="component" value="Unassembled WGS sequence"/>
</dbReference>
<reference evidence="1 2" key="1">
    <citation type="submission" date="2018-03" db="EMBL/GenBank/DDBJ databases">
        <title>Genomic Encyclopedia of Archaeal and Bacterial Type Strains, Phase II (KMG-II): from individual species to whole genera.</title>
        <authorList>
            <person name="Goeker M."/>
        </authorList>
    </citation>
    <scope>NUCLEOTIDE SEQUENCE [LARGE SCALE GENOMIC DNA]</scope>
    <source>
        <strain evidence="1 2">DSM 100065</strain>
    </source>
</reference>
<proteinExistence type="predicted"/>
<dbReference type="EMBL" id="PVUE01000003">
    <property type="protein sequence ID" value="PRZ43191.1"/>
    <property type="molecule type" value="Genomic_DNA"/>
</dbReference>
<protein>
    <submittedName>
        <fullName evidence="1">Uncharacterized protein</fullName>
    </submittedName>
</protein>